<dbReference type="OrthoDB" id="9812986at2"/>
<dbReference type="PRINTS" id="PR00081">
    <property type="entry name" value="GDHRDH"/>
</dbReference>
<keyword evidence="2" id="KW-0560">Oxidoreductase</keyword>
<dbReference type="InterPro" id="IPR020904">
    <property type="entry name" value="Sc_DH/Rdtase_CS"/>
</dbReference>
<dbReference type="NCBIfam" id="NF005681">
    <property type="entry name" value="PRK07478.1"/>
    <property type="match status" value="1"/>
</dbReference>
<comment type="similarity">
    <text evidence="1">Belongs to the short-chain dehydrogenases/reductases (SDR) family.</text>
</comment>
<dbReference type="PROSITE" id="PS00061">
    <property type="entry name" value="ADH_SHORT"/>
    <property type="match status" value="1"/>
</dbReference>
<sequence length="253" mass="26145">MFSLTNKVAIVTGASAGIGRATAKLFAAHGARIIVTARGQAGLDSLVAEITDEDGEAIALAGDVRDAAHNKALVDLAEARFGGLDIAFNNAGAVGLMAPLDALEKQDWDLVMETNLGSAFLAAKHQIPAMRRRGQGSLIFTSSFVGYQTAGMPGMTAYAAAKAGLVGLTKALAADLGPEGIRVNALLPGGTDTQMATFETDEQRRFVEGLHALKRIARPEEIAQAALYLASEASSFTTGTALLADGGVSINKM</sequence>
<dbReference type="EMBL" id="AMRM01000020">
    <property type="protein sequence ID" value="EKF17741.1"/>
    <property type="molecule type" value="Genomic_DNA"/>
</dbReference>
<evidence type="ECO:0000256" key="2">
    <source>
        <dbReference type="ARBA" id="ARBA00023002"/>
    </source>
</evidence>
<evidence type="ECO:0000313" key="3">
    <source>
        <dbReference type="EMBL" id="EKF17741.1"/>
    </source>
</evidence>
<dbReference type="Pfam" id="PF13561">
    <property type="entry name" value="adh_short_C2"/>
    <property type="match status" value="1"/>
</dbReference>
<keyword evidence="4" id="KW-1185">Reference proteome</keyword>
<accession>K2M6G6</accession>
<protein>
    <submittedName>
        <fullName evidence="3">Short chain dehydrogenase</fullName>
    </submittedName>
</protein>
<dbReference type="Proteomes" id="UP000006786">
    <property type="component" value="Unassembled WGS sequence"/>
</dbReference>
<dbReference type="GO" id="GO:0016491">
    <property type="term" value="F:oxidoreductase activity"/>
    <property type="evidence" value="ECO:0007669"/>
    <property type="project" value="UniProtKB-KW"/>
</dbReference>
<dbReference type="NCBIfam" id="NF005559">
    <property type="entry name" value="PRK07231.1"/>
    <property type="match status" value="1"/>
</dbReference>
<dbReference type="eggNOG" id="COG1028">
    <property type="taxonomic scope" value="Bacteria"/>
</dbReference>
<dbReference type="RefSeq" id="WP_008598254.1">
    <property type="nucleotide sequence ID" value="NZ_AMRM01000020.1"/>
</dbReference>
<dbReference type="PRINTS" id="PR00080">
    <property type="entry name" value="SDRFAMILY"/>
</dbReference>
<dbReference type="InterPro" id="IPR036291">
    <property type="entry name" value="NAD(P)-bd_dom_sf"/>
</dbReference>
<dbReference type="PANTHER" id="PTHR24321:SF8">
    <property type="entry name" value="ESTRADIOL 17-BETA-DEHYDROGENASE 8-RELATED"/>
    <property type="match status" value="1"/>
</dbReference>
<dbReference type="AlphaFoldDB" id="K2M6G6"/>
<dbReference type="PATRIC" id="fig|391937.3.peg.3455"/>
<dbReference type="CDD" id="cd05233">
    <property type="entry name" value="SDR_c"/>
    <property type="match status" value="1"/>
</dbReference>
<name>K2M6G6_9HYPH</name>
<organism evidence="3 4">
    <name type="scientific">Nitratireductor pacificus pht-3B</name>
    <dbReference type="NCBI Taxonomy" id="391937"/>
    <lineage>
        <taxon>Bacteria</taxon>
        <taxon>Pseudomonadati</taxon>
        <taxon>Pseudomonadota</taxon>
        <taxon>Alphaproteobacteria</taxon>
        <taxon>Hyphomicrobiales</taxon>
        <taxon>Phyllobacteriaceae</taxon>
        <taxon>Nitratireductor</taxon>
    </lineage>
</organism>
<dbReference type="FunFam" id="3.40.50.720:FF:000084">
    <property type="entry name" value="Short-chain dehydrogenase reductase"/>
    <property type="match status" value="1"/>
</dbReference>
<gene>
    <name evidence="3" type="ORF">NA2_16817</name>
</gene>
<comment type="caution">
    <text evidence="3">The sequence shown here is derived from an EMBL/GenBank/DDBJ whole genome shotgun (WGS) entry which is preliminary data.</text>
</comment>
<proteinExistence type="inferred from homology"/>
<reference evidence="3 4" key="1">
    <citation type="journal article" date="2012" name="J. Bacteriol.">
        <title>Genome Sequence of Nitratireductor pacificus Type Strain pht-3B.</title>
        <authorList>
            <person name="Lai Q."/>
            <person name="Li G."/>
            <person name="Shao Z."/>
        </authorList>
    </citation>
    <scope>NUCLEOTIDE SEQUENCE [LARGE SCALE GENOMIC DNA]</scope>
    <source>
        <strain evidence="4">pht-3B</strain>
    </source>
</reference>
<dbReference type="InterPro" id="IPR002347">
    <property type="entry name" value="SDR_fam"/>
</dbReference>
<dbReference type="STRING" id="391937.NA2_16817"/>
<dbReference type="Gene3D" id="3.40.50.720">
    <property type="entry name" value="NAD(P)-binding Rossmann-like Domain"/>
    <property type="match status" value="1"/>
</dbReference>
<dbReference type="SUPFAM" id="SSF51735">
    <property type="entry name" value="NAD(P)-binding Rossmann-fold domains"/>
    <property type="match status" value="1"/>
</dbReference>
<evidence type="ECO:0000313" key="4">
    <source>
        <dbReference type="Proteomes" id="UP000006786"/>
    </source>
</evidence>
<dbReference type="PANTHER" id="PTHR24321">
    <property type="entry name" value="DEHYDROGENASES, SHORT CHAIN"/>
    <property type="match status" value="1"/>
</dbReference>
<evidence type="ECO:0000256" key="1">
    <source>
        <dbReference type="ARBA" id="ARBA00006484"/>
    </source>
</evidence>